<dbReference type="InterPro" id="IPR010024">
    <property type="entry name" value="CHP16711"/>
</dbReference>
<dbReference type="InterPro" id="IPR023385">
    <property type="entry name" value="YopX-like_C"/>
</dbReference>
<organism evidence="2 3">
    <name type="scientific">Ruminococcus difficilis</name>
    <dbReference type="NCBI Taxonomy" id="2763069"/>
    <lineage>
        <taxon>Bacteria</taxon>
        <taxon>Bacillati</taxon>
        <taxon>Bacillota</taxon>
        <taxon>Clostridia</taxon>
        <taxon>Eubacteriales</taxon>
        <taxon>Oscillospiraceae</taxon>
        <taxon>Ruminococcus</taxon>
    </lineage>
</organism>
<name>A0A935C3A9_9FIRM</name>
<dbReference type="Proteomes" id="UP000633365">
    <property type="component" value="Unassembled WGS sequence"/>
</dbReference>
<protein>
    <recommendedName>
        <fullName evidence="1">YopX protein domain-containing protein</fullName>
    </recommendedName>
</protein>
<dbReference type="Pfam" id="PF09643">
    <property type="entry name" value="YopX"/>
    <property type="match status" value="1"/>
</dbReference>
<dbReference type="SUPFAM" id="SSF159006">
    <property type="entry name" value="YopX-like"/>
    <property type="match status" value="1"/>
</dbReference>
<evidence type="ECO:0000313" key="3">
    <source>
        <dbReference type="Proteomes" id="UP000633365"/>
    </source>
</evidence>
<sequence>MREILFRGKRIDDYVNDKSIDYAEKGAREWAYGDIIHRRYYKNKDVVVIRTEDSGFDNYSDYEVDPSTIGQYTGLTANGKKIFEGDIVKVTGLYPDRDGEKRIWRRFRVGEVFYYHGAFYFDKWLLCKTSEKCLEIIGNIHDNPELLEDKP</sequence>
<dbReference type="AlphaFoldDB" id="A0A935C3A9"/>
<reference evidence="2" key="1">
    <citation type="submission" date="2021-01" db="EMBL/GenBank/DDBJ databases">
        <title>Genome public.</title>
        <authorList>
            <person name="Liu C."/>
            <person name="Sun Q."/>
        </authorList>
    </citation>
    <scope>NUCLEOTIDE SEQUENCE</scope>
    <source>
        <strain evidence="2">M6</strain>
    </source>
</reference>
<dbReference type="RefSeq" id="WP_201428361.1">
    <property type="nucleotide sequence ID" value="NZ_JAEQMG010000145.1"/>
</dbReference>
<feature type="domain" description="YopX protein" evidence="1">
    <location>
        <begin position="27"/>
        <end position="148"/>
    </location>
</feature>
<evidence type="ECO:0000259" key="1">
    <source>
        <dbReference type="Pfam" id="PF09643"/>
    </source>
</evidence>
<dbReference type="NCBIfam" id="TIGR01671">
    <property type="entry name" value="phage_TIGR01671"/>
    <property type="match status" value="1"/>
</dbReference>
<comment type="caution">
    <text evidence="2">The sequence shown here is derived from an EMBL/GenBank/DDBJ whole genome shotgun (WGS) entry which is preliminary data.</text>
</comment>
<proteinExistence type="predicted"/>
<keyword evidence="3" id="KW-1185">Reference proteome</keyword>
<accession>A0A935C3A9</accession>
<evidence type="ECO:0000313" key="2">
    <source>
        <dbReference type="EMBL" id="MBK6089655.1"/>
    </source>
</evidence>
<gene>
    <name evidence="2" type="ORF">JKK62_13565</name>
</gene>
<dbReference type="InterPro" id="IPR019096">
    <property type="entry name" value="YopX_protein"/>
</dbReference>
<dbReference type="EMBL" id="JAEQMG010000145">
    <property type="protein sequence ID" value="MBK6089655.1"/>
    <property type="molecule type" value="Genomic_DNA"/>
</dbReference>
<dbReference type="Gene3D" id="2.30.30.290">
    <property type="entry name" value="YopX-like domains"/>
    <property type="match status" value="1"/>
</dbReference>